<dbReference type="AlphaFoldDB" id="A0A0F8ZMD3"/>
<reference evidence="1" key="1">
    <citation type="journal article" date="2015" name="Nature">
        <title>Complex archaea that bridge the gap between prokaryotes and eukaryotes.</title>
        <authorList>
            <person name="Spang A."/>
            <person name="Saw J.H."/>
            <person name="Jorgensen S.L."/>
            <person name="Zaremba-Niedzwiedzka K."/>
            <person name="Martijn J."/>
            <person name="Lind A.E."/>
            <person name="van Eijk R."/>
            <person name="Schleper C."/>
            <person name="Guy L."/>
            <person name="Ettema T.J."/>
        </authorList>
    </citation>
    <scope>NUCLEOTIDE SEQUENCE</scope>
</reference>
<evidence type="ECO:0000313" key="1">
    <source>
        <dbReference type="EMBL" id="KKK61106.1"/>
    </source>
</evidence>
<protein>
    <recommendedName>
        <fullName evidence="2">NERD domain-containing protein</fullName>
    </recommendedName>
</protein>
<name>A0A0F8ZMD3_9ZZZZ</name>
<proteinExistence type="predicted"/>
<gene>
    <name evidence="1" type="ORF">LCGC14_3017670</name>
</gene>
<sequence length="203" mass="23739">WDVYQEVKHYGGIADIVAVHDGWITWVVECKMSLSLGLFEQATRWQAHYRSIAVPKAKRYRPGYSLASFYKVGIFVVDERYYGVREIRPAPLMRQFHKGSKRLIAALEPEHKSYAKAGTRGRHWSPYKATILEVQRFILDNPGCTLKELLDNIGKRHYAHAQSARQPLRKNLEWLHSDWCVVDKSEKTWRYYHKKNVPPNLAS</sequence>
<comment type="caution">
    <text evidence="1">The sequence shown here is derived from an EMBL/GenBank/DDBJ whole genome shotgun (WGS) entry which is preliminary data.</text>
</comment>
<accession>A0A0F8ZMD3</accession>
<feature type="non-terminal residue" evidence="1">
    <location>
        <position position="1"/>
    </location>
</feature>
<evidence type="ECO:0008006" key="2">
    <source>
        <dbReference type="Google" id="ProtNLM"/>
    </source>
</evidence>
<organism evidence="1">
    <name type="scientific">marine sediment metagenome</name>
    <dbReference type="NCBI Taxonomy" id="412755"/>
    <lineage>
        <taxon>unclassified sequences</taxon>
        <taxon>metagenomes</taxon>
        <taxon>ecological metagenomes</taxon>
    </lineage>
</organism>
<dbReference type="EMBL" id="LAZR01062641">
    <property type="protein sequence ID" value="KKK61106.1"/>
    <property type="molecule type" value="Genomic_DNA"/>
</dbReference>